<comment type="caution">
    <text evidence="2">The sequence shown here is derived from an EMBL/GenBank/DDBJ whole genome shotgun (WGS) entry which is preliminary data.</text>
</comment>
<feature type="compositionally biased region" description="Polar residues" evidence="1">
    <location>
        <begin position="1"/>
        <end position="12"/>
    </location>
</feature>
<accession>A0A2K3JMW0</accession>
<feature type="region of interest" description="Disordered" evidence="1">
    <location>
        <begin position="1"/>
        <end position="35"/>
    </location>
</feature>
<reference evidence="2 3" key="1">
    <citation type="journal article" date="2014" name="Am. J. Bot.">
        <title>Genome assembly and annotation for red clover (Trifolium pratense; Fabaceae).</title>
        <authorList>
            <person name="Istvanek J."/>
            <person name="Jaros M."/>
            <person name="Krenek A."/>
            <person name="Repkova J."/>
        </authorList>
    </citation>
    <scope>NUCLEOTIDE SEQUENCE [LARGE SCALE GENOMIC DNA]</scope>
    <source>
        <strain evidence="3">cv. Tatra</strain>
        <tissue evidence="2">Young leaves</tissue>
    </source>
</reference>
<gene>
    <name evidence="2" type="ORF">L195_g048976</name>
</gene>
<dbReference type="EMBL" id="ASHM01071236">
    <property type="protein sequence ID" value="PNX55348.1"/>
    <property type="molecule type" value="Genomic_DNA"/>
</dbReference>
<organism evidence="2 3">
    <name type="scientific">Trifolium pratense</name>
    <name type="common">Red clover</name>
    <dbReference type="NCBI Taxonomy" id="57577"/>
    <lineage>
        <taxon>Eukaryota</taxon>
        <taxon>Viridiplantae</taxon>
        <taxon>Streptophyta</taxon>
        <taxon>Embryophyta</taxon>
        <taxon>Tracheophyta</taxon>
        <taxon>Spermatophyta</taxon>
        <taxon>Magnoliopsida</taxon>
        <taxon>eudicotyledons</taxon>
        <taxon>Gunneridae</taxon>
        <taxon>Pentapetalae</taxon>
        <taxon>rosids</taxon>
        <taxon>fabids</taxon>
        <taxon>Fabales</taxon>
        <taxon>Fabaceae</taxon>
        <taxon>Papilionoideae</taxon>
        <taxon>50 kb inversion clade</taxon>
        <taxon>NPAAA clade</taxon>
        <taxon>Hologalegina</taxon>
        <taxon>IRL clade</taxon>
        <taxon>Trifolieae</taxon>
        <taxon>Trifolium</taxon>
    </lineage>
</organism>
<evidence type="ECO:0000313" key="3">
    <source>
        <dbReference type="Proteomes" id="UP000236291"/>
    </source>
</evidence>
<dbReference type="AlphaFoldDB" id="A0A2K3JMW0"/>
<dbReference type="Proteomes" id="UP000236291">
    <property type="component" value="Unassembled WGS sequence"/>
</dbReference>
<evidence type="ECO:0000256" key="1">
    <source>
        <dbReference type="SAM" id="MobiDB-lite"/>
    </source>
</evidence>
<protein>
    <submittedName>
        <fullName evidence="2">Uncharacterized protein</fullName>
    </submittedName>
</protein>
<feature type="non-terminal residue" evidence="2">
    <location>
        <position position="35"/>
    </location>
</feature>
<sequence>MVPVSSRLSSSHGGFELRMNSDLSRTGAVERDIEQ</sequence>
<proteinExistence type="predicted"/>
<evidence type="ECO:0000313" key="2">
    <source>
        <dbReference type="EMBL" id="PNX55348.1"/>
    </source>
</evidence>
<name>A0A2K3JMW0_TRIPR</name>
<reference evidence="2 3" key="2">
    <citation type="journal article" date="2017" name="Front. Plant Sci.">
        <title>Gene Classification and Mining of Molecular Markers Useful in Red Clover (Trifolium pratense) Breeding.</title>
        <authorList>
            <person name="Istvanek J."/>
            <person name="Dluhosova J."/>
            <person name="Dluhos P."/>
            <person name="Patkova L."/>
            <person name="Nedelnik J."/>
            <person name="Repkova J."/>
        </authorList>
    </citation>
    <scope>NUCLEOTIDE SEQUENCE [LARGE SCALE GENOMIC DNA]</scope>
    <source>
        <strain evidence="3">cv. Tatra</strain>
        <tissue evidence="2">Young leaves</tissue>
    </source>
</reference>